<name>A0A6N8EI61_9GAMM</name>
<proteinExistence type="predicted"/>
<dbReference type="Proteomes" id="UP000434044">
    <property type="component" value="Unassembled WGS sequence"/>
</dbReference>
<dbReference type="SUPFAM" id="SSF55874">
    <property type="entry name" value="ATPase domain of HSP90 chaperone/DNA topoisomerase II/histidine kinase"/>
    <property type="match status" value="1"/>
</dbReference>
<dbReference type="AlphaFoldDB" id="A0A6N8EI61"/>
<gene>
    <name evidence="7" type="ORF">GJ668_20000</name>
</gene>
<dbReference type="PANTHER" id="PTHR43711:SF31">
    <property type="entry name" value="HISTIDINE KINASE"/>
    <property type="match status" value="1"/>
</dbReference>
<dbReference type="GO" id="GO:0000160">
    <property type="term" value="P:phosphorelay signal transduction system"/>
    <property type="evidence" value="ECO:0007669"/>
    <property type="project" value="UniProtKB-KW"/>
</dbReference>
<evidence type="ECO:0000313" key="8">
    <source>
        <dbReference type="Proteomes" id="UP000434044"/>
    </source>
</evidence>
<comment type="caution">
    <text evidence="7">The sequence shown here is derived from an EMBL/GenBank/DDBJ whole genome shotgun (WGS) entry which is preliminary data.</text>
</comment>
<comment type="catalytic activity">
    <reaction evidence="1">
        <text>ATP + protein L-histidine = ADP + protein N-phospho-L-histidine.</text>
        <dbReference type="EC" id="2.7.13.3"/>
    </reaction>
</comment>
<sequence length="54" mass="5507">FSTKSQGMGLGLSITRTLVEAHGGRVWAESGSGMGAVFRVEWPATGGAGTLEPT</sequence>
<evidence type="ECO:0000256" key="3">
    <source>
        <dbReference type="ARBA" id="ARBA00022679"/>
    </source>
</evidence>
<protein>
    <recommendedName>
        <fullName evidence="2">histidine kinase</fullName>
        <ecNumber evidence="2">2.7.13.3</ecNumber>
    </recommendedName>
</protein>
<evidence type="ECO:0000313" key="7">
    <source>
        <dbReference type="EMBL" id="MTW23301.1"/>
    </source>
</evidence>
<dbReference type="InterPro" id="IPR003594">
    <property type="entry name" value="HATPase_dom"/>
</dbReference>
<keyword evidence="3" id="KW-0808">Transferase</keyword>
<reference evidence="7 8" key="1">
    <citation type="submission" date="2019-11" db="EMBL/GenBank/DDBJ databases">
        <title>Whole-genome sequence of the anaerobic purple sulfur bacterium Allochromatium palmeri DSM 15591.</title>
        <authorList>
            <person name="Kyndt J.A."/>
            <person name="Meyer T.E."/>
        </authorList>
    </citation>
    <scope>NUCLEOTIDE SEQUENCE [LARGE SCALE GENOMIC DNA]</scope>
    <source>
        <strain evidence="7 8">DSM 15591</strain>
    </source>
</reference>
<organism evidence="7 8">
    <name type="scientific">Allochromatium palmeri</name>
    <dbReference type="NCBI Taxonomy" id="231048"/>
    <lineage>
        <taxon>Bacteria</taxon>
        <taxon>Pseudomonadati</taxon>
        <taxon>Pseudomonadota</taxon>
        <taxon>Gammaproteobacteria</taxon>
        <taxon>Chromatiales</taxon>
        <taxon>Chromatiaceae</taxon>
        <taxon>Allochromatium</taxon>
    </lineage>
</organism>
<evidence type="ECO:0000259" key="6">
    <source>
        <dbReference type="PROSITE" id="PS50109"/>
    </source>
</evidence>
<feature type="non-terminal residue" evidence="7">
    <location>
        <position position="1"/>
    </location>
</feature>
<dbReference type="InterPro" id="IPR004358">
    <property type="entry name" value="Sig_transdc_His_kin-like_C"/>
</dbReference>
<dbReference type="InterPro" id="IPR036890">
    <property type="entry name" value="HATPase_C_sf"/>
</dbReference>
<dbReference type="GO" id="GO:0004673">
    <property type="term" value="F:protein histidine kinase activity"/>
    <property type="evidence" value="ECO:0007669"/>
    <property type="project" value="UniProtKB-EC"/>
</dbReference>
<keyword evidence="8" id="KW-1185">Reference proteome</keyword>
<dbReference type="PANTHER" id="PTHR43711">
    <property type="entry name" value="TWO-COMPONENT HISTIDINE KINASE"/>
    <property type="match status" value="1"/>
</dbReference>
<dbReference type="EC" id="2.7.13.3" evidence="2"/>
<evidence type="ECO:0000256" key="5">
    <source>
        <dbReference type="ARBA" id="ARBA00023012"/>
    </source>
</evidence>
<dbReference type="PRINTS" id="PR00344">
    <property type="entry name" value="BCTRLSENSOR"/>
</dbReference>
<dbReference type="PROSITE" id="PS50109">
    <property type="entry name" value="HIS_KIN"/>
    <property type="match status" value="1"/>
</dbReference>
<dbReference type="EMBL" id="WNKT01000185">
    <property type="protein sequence ID" value="MTW23301.1"/>
    <property type="molecule type" value="Genomic_DNA"/>
</dbReference>
<feature type="domain" description="Histidine kinase" evidence="6">
    <location>
        <begin position="1"/>
        <end position="46"/>
    </location>
</feature>
<keyword evidence="4 7" id="KW-0418">Kinase</keyword>
<evidence type="ECO:0000256" key="2">
    <source>
        <dbReference type="ARBA" id="ARBA00012438"/>
    </source>
</evidence>
<dbReference type="InterPro" id="IPR050736">
    <property type="entry name" value="Sensor_HK_Regulatory"/>
</dbReference>
<evidence type="ECO:0000256" key="1">
    <source>
        <dbReference type="ARBA" id="ARBA00000085"/>
    </source>
</evidence>
<dbReference type="Pfam" id="PF02518">
    <property type="entry name" value="HATPase_c"/>
    <property type="match status" value="1"/>
</dbReference>
<dbReference type="InterPro" id="IPR005467">
    <property type="entry name" value="His_kinase_dom"/>
</dbReference>
<dbReference type="Gene3D" id="3.30.565.10">
    <property type="entry name" value="Histidine kinase-like ATPase, C-terminal domain"/>
    <property type="match status" value="1"/>
</dbReference>
<accession>A0A6N8EI61</accession>
<evidence type="ECO:0000256" key="4">
    <source>
        <dbReference type="ARBA" id="ARBA00022777"/>
    </source>
</evidence>
<keyword evidence="5" id="KW-0902">Two-component regulatory system</keyword>